<gene>
    <name evidence="2" type="ORF">COU01_04010</name>
</gene>
<name>A0A2H0UYY4_9BACT</name>
<dbReference type="EMBL" id="PFAT01000051">
    <property type="protein sequence ID" value="PIR92028.1"/>
    <property type="molecule type" value="Genomic_DNA"/>
</dbReference>
<dbReference type="Proteomes" id="UP000228510">
    <property type="component" value="Unassembled WGS sequence"/>
</dbReference>
<proteinExistence type="predicted"/>
<evidence type="ECO:0000313" key="2">
    <source>
        <dbReference type="EMBL" id="PIR92028.1"/>
    </source>
</evidence>
<organism evidence="2 3">
    <name type="scientific">Candidatus Falkowbacteria bacterium CG10_big_fil_rev_8_21_14_0_10_44_15</name>
    <dbReference type="NCBI Taxonomy" id="1974569"/>
    <lineage>
        <taxon>Bacteria</taxon>
        <taxon>Candidatus Falkowiibacteriota</taxon>
    </lineage>
</organism>
<evidence type="ECO:0000256" key="1">
    <source>
        <dbReference type="SAM" id="MobiDB-lite"/>
    </source>
</evidence>
<feature type="region of interest" description="Disordered" evidence="1">
    <location>
        <begin position="1"/>
        <end position="35"/>
    </location>
</feature>
<dbReference type="AlphaFoldDB" id="A0A2H0UYY4"/>
<protein>
    <submittedName>
        <fullName evidence="2">Uncharacterized protein</fullName>
    </submittedName>
</protein>
<evidence type="ECO:0000313" key="3">
    <source>
        <dbReference type="Proteomes" id="UP000228510"/>
    </source>
</evidence>
<sequence>MKLIQRRRSTTSPAQSRGIVGASPQEEENKGENEMSTIPNWKAHLDYYNKLRALKFQSKQGIHIALELLESGALRSLPFDIVADYTIVVPAEAVQYFKDVKDLQFEDTEVLSADDIPPEEVALLRREQGPY</sequence>
<comment type="caution">
    <text evidence="2">The sequence shown here is derived from an EMBL/GenBank/DDBJ whole genome shotgun (WGS) entry which is preliminary data.</text>
</comment>
<reference evidence="3" key="1">
    <citation type="submission" date="2017-09" db="EMBL/GenBank/DDBJ databases">
        <title>Depth-based differentiation of microbial function through sediment-hosted aquifers and enrichment of novel symbionts in the deep terrestrial subsurface.</title>
        <authorList>
            <person name="Probst A.J."/>
            <person name="Ladd B."/>
            <person name="Jarett J.K."/>
            <person name="Geller-Mcgrath D.E."/>
            <person name="Sieber C.M.K."/>
            <person name="Emerson J.B."/>
            <person name="Anantharaman K."/>
            <person name="Thomas B.C."/>
            <person name="Malmstrom R."/>
            <person name="Stieglmeier M."/>
            <person name="Klingl A."/>
            <person name="Woyke T."/>
            <person name="Ryan C.M."/>
            <person name="Banfield J.F."/>
        </authorList>
    </citation>
    <scope>NUCLEOTIDE SEQUENCE [LARGE SCALE GENOMIC DNA]</scope>
</reference>
<accession>A0A2H0UYY4</accession>